<accession>A0A3Q2XM61</accession>
<dbReference type="GO" id="GO:0031295">
    <property type="term" value="P:T cell costimulation"/>
    <property type="evidence" value="ECO:0007669"/>
    <property type="project" value="TreeGrafter"/>
</dbReference>
<dbReference type="GO" id="GO:0009897">
    <property type="term" value="C:external side of plasma membrane"/>
    <property type="evidence" value="ECO:0007669"/>
    <property type="project" value="TreeGrafter"/>
</dbReference>
<dbReference type="GO" id="GO:0030890">
    <property type="term" value="P:positive regulation of B cell proliferation"/>
    <property type="evidence" value="ECO:0007669"/>
    <property type="project" value="TreeGrafter"/>
</dbReference>
<evidence type="ECO:0000313" key="3">
    <source>
        <dbReference type="Ensembl" id="ENSHCOP00000005062.1"/>
    </source>
</evidence>
<reference evidence="3" key="1">
    <citation type="submission" date="2025-08" db="UniProtKB">
        <authorList>
            <consortium name="Ensembl"/>
        </authorList>
    </citation>
    <scope>IDENTIFICATION</scope>
</reference>
<keyword evidence="2" id="KW-1133">Transmembrane helix</keyword>
<feature type="region of interest" description="Disordered" evidence="1">
    <location>
        <begin position="91"/>
        <end position="162"/>
    </location>
</feature>
<protein>
    <submittedName>
        <fullName evidence="3">Uncharacterized protein</fullName>
    </submittedName>
</protein>
<dbReference type="OMA" id="ALWFIIY"/>
<name>A0A3Q2XM61_HIPCM</name>
<evidence type="ECO:0000256" key="1">
    <source>
        <dbReference type="SAM" id="MobiDB-lite"/>
    </source>
</evidence>
<keyword evidence="4" id="KW-1185">Reference proteome</keyword>
<dbReference type="InterPro" id="IPR043521">
    <property type="entry name" value="TNFR_13C/17"/>
</dbReference>
<dbReference type="GO" id="GO:0038023">
    <property type="term" value="F:signaling receptor activity"/>
    <property type="evidence" value="ECO:0007669"/>
    <property type="project" value="InterPro"/>
</dbReference>
<evidence type="ECO:0000313" key="4">
    <source>
        <dbReference type="Proteomes" id="UP000264820"/>
    </source>
</evidence>
<dbReference type="AlphaFoldDB" id="A0A3Q2XM61"/>
<keyword evidence="2" id="KW-0812">Transmembrane</keyword>
<dbReference type="GO" id="GO:0031296">
    <property type="term" value="P:B cell costimulation"/>
    <property type="evidence" value="ECO:0007669"/>
    <property type="project" value="TreeGrafter"/>
</dbReference>
<dbReference type="GO" id="GO:0033209">
    <property type="term" value="P:tumor necrosis factor-mediated signaling pathway"/>
    <property type="evidence" value="ECO:0007669"/>
    <property type="project" value="InterPro"/>
</dbReference>
<proteinExistence type="predicted"/>
<organism evidence="3 4">
    <name type="scientific">Hippocampus comes</name>
    <name type="common">Tiger tail seahorse</name>
    <dbReference type="NCBI Taxonomy" id="109280"/>
    <lineage>
        <taxon>Eukaryota</taxon>
        <taxon>Metazoa</taxon>
        <taxon>Chordata</taxon>
        <taxon>Craniata</taxon>
        <taxon>Vertebrata</taxon>
        <taxon>Euteleostomi</taxon>
        <taxon>Actinopterygii</taxon>
        <taxon>Neopterygii</taxon>
        <taxon>Teleostei</taxon>
        <taxon>Neoteleostei</taxon>
        <taxon>Acanthomorphata</taxon>
        <taxon>Syngnathiaria</taxon>
        <taxon>Syngnathiformes</taxon>
        <taxon>Syngnathoidei</taxon>
        <taxon>Syngnathidae</taxon>
        <taxon>Hippocampus</taxon>
    </lineage>
</organism>
<dbReference type="Ensembl" id="ENSHCOT00000005999.1">
    <property type="protein sequence ID" value="ENSHCOP00000005062.1"/>
    <property type="gene ID" value="ENSHCOG00000006654.1"/>
</dbReference>
<dbReference type="Proteomes" id="UP000264820">
    <property type="component" value="Unplaced"/>
</dbReference>
<evidence type="ECO:0000256" key="2">
    <source>
        <dbReference type="SAM" id="Phobius"/>
    </source>
</evidence>
<dbReference type="PANTHER" id="PTHR20437">
    <property type="entry name" value="TUMOR NECROSIS FACTOR RECEPTOR SUBFAMILY MEMBER 13/17"/>
    <property type="match status" value="1"/>
</dbReference>
<dbReference type="PANTHER" id="PTHR20437:SF2">
    <property type="entry name" value="TUMOR NECROSIS FACTOR RECEPTOR SUPERFAMILY MEMBER 13C"/>
    <property type="match status" value="1"/>
</dbReference>
<dbReference type="GeneTree" id="ENSGT00940000176980"/>
<reference evidence="3" key="2">
    <citation type="submission" date="2025-09" db="UniProtKB">
        <authorList>
            <consortium name="Ensembl"/>
        </authorList>
    </citation>
    <scope>IDENTIFICATION</scope>
</reference>
<feature type="compositionally biased region" description="Polar residues" evidence="1">
    <location>
        <begin position="112"/>
        <end position="135"/>
    </location>
</feature>
<keyword evidence="2" id="KW-0472">Membrane</keyword>
<feature type="transmembrane region" description="Helical" evidence="2">
    <location>
        <begin position="58"/>
        <end position="80"/>
    </location>
</feature>
<sequence length="198" mass="21533">MTKKNCPPGTTWDNLVNTCIRGWAETRPEPPTELTPVFHQRSTSPAARADPDIALNPVLWIVVVLTTVGSIMALALWFIIYKRQSRLGRTSAEETESAPEPLQKIQPPLESHLSTSATLTPSACAHSYNQGTDSTSKQEEGFANCRGPPKCQKATDGGETDRAEEVGVLPVFNAMREHRLPLPATELGDTALVTTKTV</sequence>
<dbReference type="GO" id="GO:0042102">
    <property type="term" value="P:positive regulation of T cell proliferation"/>
    <property type="evidence" value="ECO:0007669"/>
    <property type="project" value="TreeGrafter"/>
</dbReference>